<dbReference type="Pfam" id="PF25990">
    <property type="entry name" value="Beta-barrel_YknX"/>
    <property type="match status" value="1"/>
</dbReference>
<keyword evidence="4" id="KW-0812">Transmembrane</keyword>
<evidence type="ECO:0000256" key="2">
    <source>
        <dbReference type="ARBA" id="ARBA00023054"/>
    </source>
</evidence>
<comment type="subcellular location">
    <subcellularLocation>
        <location evidence="1">Cell envelope</location>
    </subcellularLocation>
</comment>
<dbReference type="InterPro" id="IPR058636">
    <property type="entry name" value="Beta-barrel_YknX"/>
</dbReference>
<dbReference type="EMBL" id="AP026801">
    <property type="protein sequence ID" value="BDR57025.1"/>
    <property type="molecule type" value="Genomic_DNA"/>
</dbReference>
<keyword evidence="7" id="KW-1185">Reference proteome</keyword>
<evidence type="ECO:0000256" key="4">
    <source>
        <dbReference type="SAM" id="Phobius"/>
    </source>
</evidence>
<evidence type="ECO:0000256" key="3">
    <source>
        <dbReference type="SAM" id="Coils"/>
    </source>
</evidence>
<evidence type="ECO:0000256" key="1">
    <source>
        <dbReference type="ARBA" id="ARBA00004196"/>
    </source>
</evidence>
<dbReference type="AlphaFoldDB" id="A0AAU9D6H7"/>
<evidence type="ECO:0000313" key="6">
    <source>
        <dbReference type="EMBL" id="BDR57025.1"/>
    </source>
</evidence>
<dbReference type="PANTHER" id="PTHR32347">
    <property type="entry name" value="EFFLUX SYSTEM COMPONENT YKNX-RELATED"/>
    <property type="match status" value="1"/>
</dbReference>
<dbReference type="Gene3D" id="2.40.30.170">
    <property type="match status" value="1"/>
</dbReference>
<organism evidence="6 7">
    <name type="scientific">Xylocopilactobacillus apis</name>
    <dbReference type="NCBI Taxonomy" id="2932183"/>
    <lineage>
        <taxon>Bacteria</taxon>
        <taxon>Bacillati</taxon>
        <taxon>Bacillota</taxon>
        <taxon>Bacilli</taxon>
        <taxon>Lactobacillales</taxon>
        <taxon>Lactobacillaceae</taxon>
        <taxon>Xylocopilactobacillus</taxon>
    </lineage>
</organism>
<dbReference type="RefSeq" id="WP_317695725.1">
    <property type="nucleotide sequence ID" value="NZ_AP026801.1"/>
</dbReference>
<proteinExistence type="predicted"/>
<dbReference type="KEGG" id="xak:KIMC2_15870"/>
<keyword evidence="4" id="KW-0472">Membrane</keyword>
<dbReference type="PANTHER" id="PTHR32347:SF14">
    <property type="entry name" value="EFFLUX SYSTEM COMPONENT YKNX-RELATED"/>
    <property type="match status" value="1"/>
</dbReference>
<dbReference type="GO" id="GO:0030313">
    <property type="term" value="C:cell envelope"/>
    <property type="evidence" value="ECO:0007669"/>
    <property type="project" value="UniProtKB-SubCell"/>
</dbReference>
<reference evidence="6 7" key="1">
    <citation type="journal article" date="2023" name="Microbiol. Spectr.">
        <title>Symbiosis of Carpenter Bees with Uncharacterized Lactic Acid Bacteria Showing NAD Auxotrophy.</title>
        <authorList>
            <person name="Kawasaki S."/>
            <person name="Ozawa K."/>
            <person name="Mori T."/>
            <person name="Yamamoto A."/>
            <person name="Ito M."/>
            <person name="Ohkuma M."/>
            <person name="Sakamoto M."/>
            <person name="Matsutani M."/>
        </authorList>
    </citation>
    <scope>NUCLEOTIDE SEQUENCE [LARGE SCALE GENOMIC DNA]</scope>
    <source>
        <strain evidence="6 7">KimC2</strain>
    </source>
</reference>
<keyword evidence="2 3" id="KW-0175">Coiled coil</keyword>
<gene>
    <name evidence="6" type="ORF">KIMC2_15870</name>
</gene>
<feature type="domain" description="YknX-like beta-barrel" evidence="5">
    <location>
        <begin position="188"/>
        <end position="259"/>
    </location>
</feature>
<name>A0AAU9D6H7_9LACO</name>
<dbReference type="Proteomes" id="UP001321804">
    <property type="component" value="Chromosome"/>
</dbReference>
<sequence length="322" mass="35704">MKKHWLAITISLIAVIALVIGGFFVLNRNLSPSTKAEEKFVETVQVKKSDPLSFNGISKSKQTQSINFNQAFGETINLEKQNGEAVSQGDLIAIYYSLKDYNNLLDKKSKVKQKKIEINNLKQDVQINSKKITALTNEVNQLNKEITKLSDAAPNKVYAELDGILTIPTSAGNDGMKPVAEISSNDTNVEIQVSEYDLSHIQKDQTVKLTPVDSGNKIKGTISSIAQRPDNTTSKISTYTVKITPASSLNNGNHVQVKIPLDEIKVPLSAVKEEDKKFYVYKSNGPRYTKKELKGEKKDSYFVVTSGLKNDESIVKNYKDAD</sequence>
<evidence type="ECO:0000313" key="7">
    <source>
        <dbReference type="Proteomes" id="UP001321804"/>
    </source>
</evidence>
<accession>A0AAU9D6H7</accession>
<evidence type="ECO:0000259" key="5">
    <source>
        <dbReference type="Pfam" id="PF25990"/>
    </source>
</evidence>
<feature type="coiled-coil region" evidence="3">
    <location>
        <begin position="104"/>
        <end position="152"/>
    </location>
</feature>
<dbReference type="InterPro" id="IPR050465">
    <property type="entry name" value="UPF0194_transport"/>
</dbReference>
<feature type="transmembrane region" description="Helical" evidence="4">
    <location>
        <begin position="6"/>
        <end position="26"/>
    </location>
</feature>
<protein>
    <submittedName>
        <fullName evidence="6">Efflux RND transporter periplasmic adaptor subunit</fullName>
    </submittedName>
</protein>
<keyword evidence="4" id="KW-1133">Transmembrane helix</keyword>